<comment type="caution">
    <text evidence="2">The sequence shown here is derived from an EMBL/GenBank/DDBJ whole genome shotgun (WGS) entry which is preliminary data.</text>
</comment>
<proteinExistence type="predicted"/>
<evidence type="ECO:0000256" key="1">
    <source>
        <dbReference type="SAM" id="MobiDB-lite"/>
    </source>
</evidence>
<sequence>MAIKIFRPRRITGSVSSRLMGGDYERERWQALTSRAVYRILDVPDFDGDSDDEDKEEEEYEEPEEGSGGKKRKPKLLRGAVKRKKTDGMKQSKSGANKAPSKRRKVANAALKPQKKAAPRAQK</sequence>
<keyword evidence="3" id="KW-1185">Reference proteome</keyword>
<organism evidence="2 3">
    <name type="scientific">Mycena albidolilacea</name>
    <dbReference type="NCBI Taxonomy" id="1033008"/>
    <lineage>
        <taxon>Eukaryota</taxon>
        <taxon>Fungi</taxon>
        <taxon>Dikarya</taxon>
        <taxon>Basidiomycota</taxon>
        <taxon>Agaricomycotina</taxon>
        <taxon>Agaricomycetes</taxon>
        <taxon>Agaricomycetidae</taxon>
        <taxon>Agaricales</taxon>
        <taxon>Marasmiineae</taxon>
        <taxon>Mycenaceae</taxon>
        <taxon>Mycena</taxon>
    </lineage>
</organism>
<dbReference type="AlphaFoldDB" id="A0AAD7F1T0"/>
<protein>
    <submittedName>
        <fullName evidence="2">Uncharacterized protein</fullName>
    </submittedName>
</protein>
<feature type="region of interest" description="Disordered" evidence="1">
    <location>
        <begin position="43"/>
        <end position="123"/>
    </location>
</feature>
<feature type="compositionally biased region" description="Basic residues" evidence="1">
    <location>
        <begin position="69"/>
        <end position="85"/>
    </location>
</feature>
<evidence type="ECO:0000313" key="3">
    <source>
        <dbReference type="Proteomes" id="UP001218218"/>
    </source>
</evidence>
<name>A0AAD7F1T0_9AGAR</name>
<feature type="compositionally biased region" description="Acidic residues" evidence="1">
    <location>
        <begin position="44"/>
        <end position="65"/>
    </location>
</feature>
<accession>A0AAD7F1T0</accession>
<dbReference type="Proteomes" id="UP001218218">
    <property type="component" value="Unassembled WGS sequence"/>
</dbReference>
<evidence type="ECO:0000313" key="2">
    <source>
        <dbReference type="EMBL" id="KAJ7363908.1"/>
    </source>
</evidence>
<feature type="compositionally biased region" description="Basic residues" evidence="1">
    <location>
        <begin position="113"/>
        <end position="123"/>
    </location>
</feature>
<dbReference type="EMBL" id="JARIHO010000003">
    <property type="protein sequence ID" value="KAJ7363908.1"/>
    <property type="molecule type" value="Genomic_DNA"/>
</dbReference>
<reference evidence="2" key="1">
    <citation type="submission" date="2023-03" db="EMBL/GenBank/DDBJ databases">
        <title>Massive genome expansion in bonnet fungi (Mycena s.s.) driven by repeated elements and novel gene families across ecological guilds.</title>
        <authorList>
            <consortium name="Lawrence Berkeley National Laboratory"/>
            <person name="Harder C.B."/>
            <person name="Miyauchi S."/>
            <person name="Viragh M."/>
            <person name="Kuo A."/>
            <person name="Thoen E."/>
            <person name="Andreopoulos B."/>
            <person name="Lu D."/>
            <person name="Skrede I."/>
            <person name="Drula E."/>
            <person name="Henrissat B."/>
            <person name="Morin E."/>
            <person name="Kohler A."/>
            <person name="Barry K."/>
            <person name="LaButti K."/>
            <person name="Morin E."/>
            <person name="Salamov A."/>
            <person name="Lipzen A."/>
            <person name="Mereny Z."/>
            <person name="Hegedus B."/>
            <person name="Baldrian P."/>
            <person name="Stursova M."/>
            <person name="Weitz H."/>
            <person name="Taylor A."/>
            <person name="Grigoriev I.V."/>
            <person name="Nagy L.G."/>
            <person name="Martin F."/>
            <person name="Kauserud H."/>
        </authorList>
    </citation>
    <scope>NUCLEOTIDE SEQUENCE</scope>
    <source>
        <strain evidence="2">CBHHK002</strain>
    </source>
</reference>
<gene>
    <name evidence="2" type="ORF">DFH08DRAFT_798367</name>
</gene>